<dbReference type="EMBL" id="FNCK01000001">
    <property type="protein sequence ID" value="SDF77504.1"/>
    <property type="molecule type" value="Genomic_DNA"/>
</dbReference>
<reference evidence="2 3" key="1">
    <citation type="submission" date="2016-10" db="EMBL/GenBank/DDBJ databases">
        <authorList>
            <person name="de Groot N.N."/>
        </authorList>
    </citation>
    <scope>NUCLEOTIDE SEQUENCE [LARGE SCALE GENOMIC DNA]</scope>
    <source>
        <strain evidence="2 3">ATCC BAA-466</strain>
    </source>
</reference>
<accession>A0A1G7NU10</accession>
<proteinExistence type="predicted"/>
<feature type="transmembrane region" description="Helical" evidence="1">
    <location>
        <begin position="33"/>
        <end position="50"/>
    </location>
</feature>
<evidence type="ECO:0000256" key="1">
    <source>
        <dbReference type="SAM" id="Phobius"/>
    </source>
</evidence>
<keyword evidence="1" id="KW-0472">Membrane</keyword>
<gene>
    <name evidence="2" type="ORF">SAMN05421791_1011</name>
</gene>
<protein>
    <recommendedName>
        <fullName evidence="4">DUF5673 domain-containing protein</fullName>
    </recommendedName>
</protein>
<dbReference type="AlphaFoldDB" id="A0A1G7NU10"/>
<keyword evidence="1" id="KW-0812">Transmembrane</keyword>
<organism evidence="2 3">
    <name type="scientific">Facklamia miroungae</name>
    <dbReference type="NCBI Taxonomy" id="120956"/>
    <lineage>
        <taxon>Bacteria</taxon>
        <taxon>Bacillati</taxon>
        <taxon>Bacillota</taxon>
        <taxon>Bacilli</taxon>
        <taxon>Lactobacillales</taxon>
        <taxon>Aerococcaceae</taxon>
        <taxon>Facklamia</taxon>
    </lineage>
</organism>
<keyword evidence="3" id="KW-1185">Reference proteome</keyword>
<dbReference type="Proteomes" id="UP000199708">
    <property type="component" value="Unassembled WGS sequence"/>
</dbReference>
<feature type="transmembrane region" description="Helical" evidence="1">
    <location>
        <begin position="56"/>
        <end position="78"/>
    </location>
</feature>
<feature type="transmembrane region" description="Helical" evidence="1">
    <location>
        <begin position="6"/>
        <end position="21"/>
    </location>
</feature>
<keyword evidence="1" id="KW-1133">Transmembrane helix</keyword>
<evidence type="ECO:0008006" key="4">
    <source>
        <dbReference type="Google" id="ProtNLM"/>
    </source>
</evidence>
<name>A0A1G7NU10_9LACT</name>
<sequence>MLKILLIIIFIIGSIHNFYIAKENDVYISRKKILTTLLIIFGLVSFYLCYTLDNTILGYITVASAITYLISFTFTPGIGKDGVTIMMGSTTLIKNAKFNDIKNIKYKETDNEDFKVIINVFGNEYHQFYKNRDKNKVVELLKNVKRI</sequence>
<evidence type="ECO:0000313" key="3">
    <source>
        <dbReference type="Proteomes" id="UP000199708"/>
    </source>
</evidence>
<evidence type="ECO:0000313" key="2">
    <source>
        <dbReference type="EMBL" id="SDF77504.1"/>
    </source>
</evidence>